<dbReference type="Gene3D" id="1.20.120.660">
    <property type="entry name" value="IL-4 antagonist (De novo design) like domain"/>
    <property type="match status" value="6"/>
</dbReference>
<dbReference type="InterPro" id="IPR011990">
    <property type="entry name" value="TPR-like_helical_dom_sf"/>
</dbReference>
<dbReference type="Pfam" id="PF12770">
    <property type="entry name" value="CHAT"/>
    <property type="match status" value="1"/>
</dbReference>
<dbReference type="InterPro" id="IPR019734">
    <property type="entry name" value="TPR_rpt"/>
</dbReference>
<dbReference type="PROSITE" id="PS50005">
    <property type="entry name" value="TPR"/>
    <property type="match status" value="2"/>
</dbReference>
<reference evidence="3" key="1">
    <citation type="submission" date="2023-03" db="EMBL/GenBank/DDBJ databases">
        <title>Massive genome expansion in bonnet fungi (Mycena s.s.) driven by repeated elements and novel gene families across ecological guilds.</title>
        <authorList>
            <consortium name="Lawrence Berkeley National Laboratory"/>
            <person name="Harder C.B."/>
            <person name="Miyauchi S."/>
            <person name="Viragh M."/>
            <person name="Kuo A."/>
            <person name="Thoen E."/>
            <person name="Andreopoulos B."/>
            <person name="Lu D."/>
            <person name="Skrede I."/>
            <person name="Drula E."/>
            <person name="Henrissat B."/>
            <person name="Morin E."/>
            <person name="Kohler A."/>
            <person name="Barry K."/>
            <person name="LaButti K."/>
            <person name="Morin E."/>
            <person name="Salamov A."/>
            <person name="Lipzen A."/>
            <person name="Mereny Z."/>
            <person name="Hegedus B."/>
            <person name="Baldrian P."/>
            <person name="Stursova M."/>
            <person name="Weitz H."/>
            <person name="Taylor A."/>
            <person name="Grigoriev I.V."/>
            <person name="Nagy L.G."/>
            <person name="Martin F."/>
            <person name="Kauserud H."/>
        </authorList>
    </citation>
    <scope>NUCLEOTIDE SEQUENCE</scope>
    <source>
        <strain evidence="3">9144</strain>
    </source>
</reference>
<gene>
    <name evidence="3" type="ORF">GGX14DRAFT_528592</name>
</gene>
<dbReference type="AlphaFoldDB" id="A0AAD6URA9"/>
<organism evidence="3 4">
    <name type="scientific">Mycena pura</name>
    <dbReference type="NCBI Taxonomy" id="153505"/>
    <lineage>
        <taxon>Eukaryota</taxon>
        <taxon>Fungi</taxon>
        <taxon>Dikarya</taxon>
        <taxon>Basidiomycota</taxon>
        <taxon>Agaricomycotina</taxon>
        <taxon>Agaricomycetes</taxon>
        <taxon>Agaricomycetidae</taxon>
        <taxon>Agaricales</taxon>
        <taxon>Marasmiineae</taxon>
        <taxon>Mycenaceae</taxon>
        <taxon>Mycena</taxon>
    </lineage>
</organism>
<dbReference type="SUPFAM" id="SSF81901">
    <property type="entry name" value="HCP-like"/>
    <property type="match status" value="1"/>
</dbReference>
<feature type="domain" description="CHAT" evidence="2">
    <location>
        <begin position="819"/>
        <end position="1086"/>
    </location>
</feature>
<protein>
    <submittedName>
        <fullName evidence="3">CHAT domain-containing protein</fullName>
    </submittedName>
</protein>
<keyword evidence="1" id="KW-0802">TPR repeat</keyword>
<dbReference type="Proteomes" id="UP001219525">
    <property type="component" value="Unassembled WGS sequence"/>
</dbReference>
<comment type="caution">
    <text evidence="3">The sequence shown here is derived from an EMBL/GenBank/DDBJ whole genome shotgun (WGS) entry which is preliminary data.</text>
</comment>
<dbReference type="SUPFAM" id="SSF48452">
    <property type="entry name" value="TPR-like"/>
    <property type="match status" value="2"/>
</dbReference>
<dbReference type="InterPro" id="IPR024983">
    <property type="entry name" value="CHAT_dom"/>
</dbReference>
<dbReference type="Pfam" id="PF13181">
    <property type="entry name" value="TPR_8"/>
    <property type="match status" value="2"/>
</dbReference>
<evidence type="ECO:0000313" key="3">
    <source>
        <dbReference type="EMBL" id="KAJ7191957.1"/>
    </source>
</evidence>
<dbReference type="PANTHER" id="PTHR10098">
    <property type="entry name" value="RAPSYN-RELATED"/>
    <property type="match status" value="1"/>
</dbReference>
<feature type="repeat" description="TPR" evidence="1">
    <location>
        <begin position="49"/>
        <end position="82"/>
    </location>
</feature>
<proteinExistence type="predicted"/>
<evidence type="ECO:0000256" key="1">
    <source>
        <dbReference type="PROSITE-ProRule" id="PRU00339"/>
    </source>
</evidence>
<feature type="repeat" description="TPR" evidence="1">
    <location>
        <begin position="409"/>
        <end position="442"/>
    </location>
</feature>
<dbReference type="EMBL" id="JARJCW010000126">
    <property type="protein sequence ID" value="KAJ7191957.1"/>
    <property type="molecule type" value="Genomic_DNA"/>
</dbReference>
<keyword evidence="4" id="KW-1185">Reference proteome</keyword>
<name>A0AAD6URA9_9AGAR</name>
<sequence>MQLGQAFQSRYNKSGNLDDLQAAVQAIQAVVDLTPEGHPDKAGRLQKLAVSIIHRYRRLGNLQDLEAALQYFQEAVKLTPEDHSNKAGRLQSLAVSFTERYQRLGNLQDLEAALQYDQEAVKLTPEDHSDKAGRLYNLAVSFTDRYRRLGNLQDLEAALQYNQEAVKLTPEDHSKEAGRLQNLAVSFTDRYQRLGNLQDLEAALQYKQEAVKLTPEDHSDKAGRLQSLAVSLTDRYQRLGNLQDLEAALQYKQEAVKLTPEDHSRKAGRLQSLAVSFTDRYRRLGNLQDLEAALQYNQEAVKLTPEDHSRKAGRLQSLAVSFTDRYRRLGNLQDLEAALQYKQEAVKLTPEDHSGKAGRLQNLAVSFTDRYRRLGNLQDLEAALQYKQEAVKLTPEDHSDKAGRLQNLAVSLTDRYRRLGNLQDLEAALQYFQEAVKLTPEDHSRKAGRLQSLAISFTDRYWRLGNLQDLEAALQYNQEAVKLTPEDHSDKAGRLQNLAVSFTDRYQRLGNLQDLEAALQYNQEAVKLTPEDHSDKAGRLQSLAVSLADHYRRFQNPRDLQDIHKYYRLSFQIISSTPESSWQAALHWGTFAAQFSPTYCITAYVAAFSLLPELLWIGHSISVRHNLLHTLDISKATSTAVKTCINLSPLTSTVEILEQGLATTFQQMLQLKTAVDGLPDEQAQKFKELSMKLYTEGSDDSMNIVNQRNDLIKEIRKQPGFQFFLLPKAYSALCQAAQQGPVVILNSHKQSCDGIIILNPTSDPVHVAFSNVTLDLLHSHSVVLKGLCGHRVRGQSASSRLFGYKEGLLSSKEKFANMLDWLWTHIVELVYKTLKSHGIYGGRLWWLPTGAFTGLPLHACPPSDHFIHSYTATLGSLLEAYNKPSRGVNKLGVVGVTQTDSEGANYLKGVGLEVESILSTVQKPYVSCLQGAQATVDGVKTQLQNCSWLHLACHGTQDLIEPTKSRLLLYEGNLELETILRMPLQNAEVVFLAACQTAMGDSELVNESFHLGGGFIAAGFRGAIGTLWSMQDQDGPLVAKAVYSYLFRNGSQPQATDAAEALHLAVKELRARNLSYEHWVPFIHMGI</sequence>
<evidence type="ECO:0000259" key="2">
    <source>
        <dbReference type="Pfam" id="PF12770"/>
    </source>
</evidence>
<evidence type="ECO:0000313" key="4">
    <source>
        <dbReference type="Proteomes" id="UP001219525"/>
    </source>
</evidence>
<accession>A0AAD6URA9</accession>